<dbReference type="InterPro" id="IPR005532">
    <property type="entry name" value="SUMF_dom"/>
</dbReference>
<dbReference type="Pfam" id="PF03781">
    <property type="entry name" value="FGE-sulfatase"/>
    <property type="match status" value="1"/>
</dbReference>
<dbReference type="InterPro" id="IPR036365">
    <property type="entry name" value="PGBD-like_sf"/>
</dbReference>
<evidence type="ECO:0000259" key="2">
    <source>
        <dbReference type="Pfam" id="PF03781"/>
    </source>
</evidence>
<evidence type="ECO:0000313" key="3">
    <source>
        <dbReference type="EMBL" id="EGV15838.1"/>
    </source>
</evidence>
<dbReference type="InterPro" id="IPR002477">
    <property type="entry name" value="Peptidoglycan-bd-like"/>
</dbReference>
<evidence type="ECO:0000313" key="4">
    <source>
        <dbReference type="Proteomes" id="UP000005459"/>
    </source>
</evidence>
<dbReference type="InterPro" id="IPR042095">
    <property type="entry name" value="SUMF_sf"/>
</dbReference>
<dbReference type="Proteomes" id="UP000005459">
    <property type="component" value="Unassembled WGS sequence"/>
</dbReference>
<dbReference type="OrthoDB" id="9768004at2"/>
<dbReference type="PANTHER" id="PTHR23150">
    <property type="entry name" value="SULFATASE MODIFYING FACTOR 1, 2"/>
    <property type="match status" value="1"/>
</dbReference>
<proteinExistence type="predicted"/>
<name>F9UIY2_9GAMM</name>
<dbReference type="SUPFAM" id="SSF56436">
    <property type="entry name" value="C-type lectin-like"/>
    <property type="match status" value="1"/>
</dbReference>
<reference evidence="3 4" key="1">
    <citation type="submission" date="2011-06" db="EMBL/GenBank/DDBJ databases">
        <title>The draft genome of Thiocapsa marina 5811.</title>
        <authorList>
            <consortium name="US DOE Joint Genome Institute (JGI-PGF)"/>
            <person name="Lucas S."/>
            <person name="Han J."/>
            <person name="Cheng J.-F."/>
            <person name="Goodwin L."/>
            <person name="Pitluck S."/>
            <person name="Peters L."/>
            <person name="Land M.L."/>
            <person name="Hauser L."/>
            <person name="Vogl K."/>
            <person name="Liu Z."/>
            <person name="Imhoff J."/>
            <person name="Thiel V."/>
            <person name="Frigaard N.-U."/>
            <person name="Bryant D."/>
            <person name="Woyke T.J."/>
        </authorList>
    </citation>
    <scope>NUCLEOTIDE SEQUENCE [LARGE SCALE GENOMIC DNA]</scope>
    <source>
        <strain evidence="3 4">5811</strain>
    </source>
</reference>
<feature type="non-terminal residue" evidence="3">
    <location>
        <position position="1"/>
    </location>
</feature>
<dbReference type="Gene3D" id="1.10.101.10">
    <property type="entry name" value="PGBD-like superfamily/PGBD"/>
    <property type="match status" value="1"/>
</dbReference>
<dbReference type="InterPro" id="IPR016187">
    <property type="entry name" value="CTDL_fold"/>
</dbReference>
<dbReference type="InterPro" id="IPR051043">
    <property type="entry name" value="Sulfatase_Mod_Factor_Kinase"/>
</dbReference>
<dbReference type="eggNOG" id="COG1262">
    <property type="taxonomic scope" value="Bacteria"/>
</dbReference>
<gene>
    <name evidence="3" type="ORF">ThimaDRAFT_4885</name>
</gene>
<feature type="domain" description="Peptidoglycan binding-like" evidence="1">
    <location>
        <begin position="169"/>
        <end position="224"/>
    </location>
</feature>
<dbReference type="AlphaFoldDB" id="F9UIY2"/>
<feature type="domain" description="Sulfatase-modifying factor enzyme-like" evidence="2">
    <location>
        <begin position="248"/>
        <end position="481"/>
    </location>
</feature>
<dbReference type="STRING" id="768671.ThimaDRAFT_4885"/>
<dbReference type="Pfam" id="PF01471">
    <property type="entry name" value="PG_binding_1"/>
    <property type="match status" value="1"/>
</dbReference>
<dbReference type="InterPro" id="IPR036366">
    <property type="entry name" value="PGBDSf"/>
</dbReference>
<dbReference type="EMBL" id="AFWV01000039">
    <property type="protein sequence ID" value="EGV15838.1"/>
    <property type="molecule type" value="Genomic_DNA"/>
</dbReference>
<sequence>ADPAAGVPVAVTRGGDAGSAPEALELQSARVWPLGALSAEARTGVRWMLGVPVFTSVEKVRAGGSADTEGSVGGDGEPAPIAFTGRLRVAVDRAAAVWVDGVRVGEATPQVPFEGEGIAAGERRIGVRGAGYTAEEQVVVVSVHRPGAIHFKLRPQTPAEREAELGLDGAARAEIRAELTLVGHAAGAGGDAFAASERAALRAFQSAARLEATGYVDEATLNRLAEVAEAARRAREVAEREARVPGGAPAMVSIAAGCFRMGSPSDEPHRDSDEAPHEVCVEAFELGRTEVSFGQYDAFCAATGRDKPSDAGWGRGERPVINVSWDDAAAYAQWLSKETGLAYRLPTEAEWEYAARAGTRTPFWTGRCIRTDQANYNGTSDYNDCGAKTGLYRKQTVPAGSLPGNPWGLHEVLGNVREWTCSEYASPYAGLEQRCAERNSNPARAVRGGSWISGPRFLRAADRFGFLPEDRDIYRGFRLARTLSP</sequence>
<dbReference type="RefSeq" id="WP_007195751.1">
    <property type="nucleotide sequence ID" value="NZ_AFWV01000039.1"/>
</dbReference>
<dbReference type="SUPFAM" id="SSF47090">
    <property type="entry name" value="PGBD-like"/>
    <property type="match status" value="1"/>
</dbReference>
<dbReference type="GO" id="GO:0120147">
    <property type="term" value="F:formylglycine-generating oxidase activity"/>
    <property type="evidence" value="ECO:0007669"/>
    <property type="project" value="TreeGrafter"/>
</dbReference>
<organism evidence="3 4">
    <name type="scientific">Thiocapsa marina 5811</name>
    <dbReference type="NCBI Taxonomy" id="768671"/>
    <lineage>
        <taxon>Bacteria</taxon>
        <taxon>Pseudomonadati</taxon>
        <taxon>Pseudomonadota</taxon>
        <taxon>Gammaproteobacteria</taxon>
        <taxon>Chromatiales</taxon>
        <taxon>Chromatiaceae</taxon>
        <taxon>Thiocapsa</taxon>
    </lineage>
</organism>
<dbReference type="PANTHER" id="PTHR23150:SF35">
    <property type="entry name" value="BLL6746 PROTEIN"/>
    <property type="match status" value="1"/>
</dbReference>
<keyword evidence="4" id="KW-1185">Reference proteome</keyword>
<dbReference type="Gene3D" id="3.90.1580.10">
    <property type="entry name" value="paralog of FGE (formylglycine-generating enzyme)"/>
    <property type="match status" value="1"/>
</dbReference>
<protein>
    <submittedName>
        <fullName evidence="3">Sulphatase-modifying factor protein</fullName>
    </submittedName>
</protein>
<evidence type="ECO:0000259" key="1">
    <source>
        <dbReference type="Pfam" id="PF01471"/>
    </source>
</evidence>
<accession>F9UIY2</accession>